<reference evidence="11 12" key="1">
    <citation type="submission" date="2018-07" db="EMBL/GenBank/DDBJ databases">
        <title>Complete genome sequencing of Ornithinimicrobium sp. AMA3305.</title>
        <authorList>
            <person name="Bae J.-W."/>
        </authorList>
    </citation>
    <scope>NUCLEOTIDE SEQUENCE [LARGE SCALE GENOMIC DNA]</scope>
    <source>
        <strain evidence="11 12">AMA3305</strain>
    </source>
</reference>
<evidence type="ECO:0000256" key="1">
    <source>
        <dbReference type="ARBA" id="ARBA00004761"/>
    </source>
</evidence>
<dbReference type="PANTHER" id="PTHR43442:SF3">
    <property type="entry name" value="GLUCONOKINASE-RELATED"/>
    <property type="match status" value="1"/>
</dbReference>
<keyword evidence="4 10" id="KW-0808">Transferase</keyword>
<accession>A0A345NSL2</accession>
<dbReference type="InterPro" id="IPR006001">
    <property type="entry name" value="Therm_gnt_kin"/>
</dbReference>
<evidence type="ECO:0000256" key="6">
    <source>
        <dbReference type="ARBA" id="ARBA00022777"/>
    </source>
</evidence>
<evidence type="ECO:0000256" key="2">
    <source>
        <dbReference type="ARBA" id="ARBA00008420"/>
    </source>
</evidence>
<keyword evidence="7 10" id="KW-0067">ATP-binding</keyword>
<evidence type="ECO:0000256" key="8">
    <source>
        <dbReference type="ARBA" id="ARBA00023064"/>
    </source>
</evidence>
<dbReference type="GO" id="GO:0046316">
    <property type="term" value="F:gluconokinase activity"/>
    <property type="evidence" value="ECO:0007669"/>
    <property type="project" value="UniProtKB-EC"/>
</dbReference>
<dbReference type="CDD" id="cd02021">
    <property type="entry name" value="GntK"/>
    <property type="match status" value="1"/>
</dbReference>
<dbReference type="Proteomes" id="UP000253790">
    <property type="component" value="Chromosome"/>
</dbReference>
<dbReference type="Gene3D" id="3.40.50.300">
    <property type="entry name" value="P-loop containing nucleotide triphosphate hydrolases"/>
    <property type="match status" value="1"/>
</dbReference>
<keyword evidence="8" id="KW-0311">Gluconate utilization</keyword>
<proteinExistence type="inferred from homology"/>
<dbReference type="SUPFAM" id="SSF52540">
    <property type="entry name" value="P-loop containing nucleoside triphosphate hydrolases"/>
    <property type="match status" value="1"/>
</dbReference>
<protein>
    <recommendedName>
        <fullName evidence="3 10">Gluconokinase</fullName>
        <ecNumber evidence="3 10">2.7.1.12</ecNumber>
    </recommendedName>
</protein>
<dbReference type="GO" id="GO:0005524">
    <property type="term" value="F:ATP binding"/>
    <property type="evidence" value="ECO:0007669"/>
    <property type="project" value="UniProtKB-KW"/>
</dbReference>
<dbReference type="EC" id="2.7.1.12" evidence="3 10"/>
<dbReference type="NCBIfam" id="TIGR01313">
    <property type="entry name" value="therm_gnt_kin"/>
    <property type="match status" value="1"/>
</dbReference>
<comment type="catalytic activity">
    <reaction evidence="9 10">
        <text>D-gluconate + ATP = 6-phospho-D-gluconate + ADP + H(+)</text>
        <dbReference type="Rhea" id="RHEA:19433"/>
        <dbReference type="ChEBI" id="CHEBI:15378"/>
        <dbReference type="ChEBI" id="CHEBI:18391"/>
        <dbReference type="ChEBI" id="CHEBI:30616"/>
        <dbReference type="ChEBI" id="CHEBI:58759"/>
        <dbReference type="ChEBI" id="CHEBI:456216"/>
        <dbReference type="EC" id="2.7.1.12"/>
    </reaction>
</comment>
<evidence type="ECO:0000256" key="7">
    <source>
        <dbReference type="ARBA" id="ARBA00022840"/>
    </source>
</evidence>
<evidence type="ECO:0000256" key="10">
    <source>
        <dbReference type="RuleBase" id="RU363066"/>
    </source>
</evidence>
<evidence type="ECO:0000256" key="3">
    <source>
        <dbReference type="ARBA" id="ARBA00012054"/>
    </source>
</evidence>
<dbReference type="AlphaFoldDB" id="A0A345NSL2"/>
<dbReference type="GO" id="GO:0019521">
    <property type="term" value="P:D-gluconate metabolic process"/>
    <property type="evidence" value="ECO:0007669"/>
    <property type="project" value="UniProtKB-KW"/>
</dbReference>
<keyword evidence="5 10" id="KW-0547">Nucleotide-binding</keyword>
<keyword evidence="6 10" id="KW-0418">Kinase</keyword>
<dbReference type="PANTHER" id="PTHR43442">
    <property type="entry name" value="GLUCONOKINASE-RELATED"/>
    <property type="match status" value="1"/>
</dbReference>
<evidence type="ECO:0000256" key="9">
    <source>
        <dbReference type="ARBA" id="ARBA00048090"/>
    </source>
</evidence>
<dbReference type="FunFam" id="3.40.50.300:FF:000522">
    <property type="entry name" value="Gluconokinase"/>
    <property type="match status" value="1"/>
</dbReference>
<dbReference type="KEGG" id="orn:DV701_09075"/>
<dbReference type="GO" id="GO:0005737">
    <property type="term" value="C:cytoplasm"/>
    <property type="evidence" value="ECO:0007669"/>
    <property type="project" value="TreeGrafter"/>
</dbReference>
<evidence type="ECO:0000256" key="5">
    <source>
        <dbReference type="ARBA" id="ARBA00022741"/>
    </source>
</evidence>
<evidence type="ECO:0000313" key="12">
    <source>
        <dbReference type="Proteomes" id="UP000253790"/>
    </source>
</evidence>
<dbReference type="EMBL" id="CP031229">
    <property type="protein sequence ID" value="AXH98020.1"/>
    <property type="molecule type" value="Genomic_DNA"/>
</dbReference>
<dbReference type="OrthoDB" id="9795716at2"/>
<comment type="pathway">
    <text evidence="1">Carbohydrate acid metabolism.</text>
</comment>
<gene>
    <name evidence="11" type="ORF">DV701_09075</name>
</gene>
<sequence>MGVSGTGKSTIAAALRELLRWDFCEGDDLHPQSNIDKMSRGEALDDEDRWPWLEALVDWTAERERGDRDTILTCSALKRSYRDVLRRGGPGTYFVHLVGDDELLAGRMSVRERHFMPTSLLDSQLETLEHLEKDERGMIVDVVQDPESIARMIVAQVGAVGQRQRS</sequence>
<comment type="similarity">
    <text evidence="2 10">Belongs to the gluconokinase GntK/GntV family.</text>
</comment>
<evidence type="ECO:0000313" key="11">
    <source>
        <dbReference type="EMBL" id="AXH98020.1"/>
    </source>
</evidence>
<name>A0A345NSL2_9MICO</name>
<keyword evidence="12" id="KW-1185">Reference proteome</keyword>
<dbReference type="Pfam" id="PF13671">
    <property type="entry name" value="AAA_33"/>
    <property type="match status" value="1"/>
</dbReference>
<dbReference type="InterPro" id="IPR027417">
    <property type="entry name" value="P-loop_NTPase"/>
</dbReference>
<organism evidence="11 12">
    <name type="scientific">Ornithinimicrobium avium</name>
    <dbReference type="NCBI Taxonomy" id="2283195"/>
    <lineage>
        <taxon>Bacteria</taxon>
        <taxon>Bacillati</taxon>
        <taxon>Actinomycetota</taxon>
        <taxon>Actinomycetes</taxon>
        <taxon>Micrococcales</taxon>
        <taxon>Ornithinimicrobiaceae</taxon>
        <taxon>Ornithinimicrobium</taxon>
    </lineage>
</organism>
<evidence type="ECO:0000256" key="4">
    <source>
        <dbReference type="ARBA" id="ARBA00022679"/>
    </source>
</evidence>